<accession>A0ACD5Y813</accession>
<organism evidence="1 2">
    <name type="scientific">Avena sativa</name>
    <name type="common">Oat</name>
    <dbReference type="NCBI Taxonomy" id="4498"/>
    <lineage>
        <taxon>Eukaryota</taxon>
        <taxon>Viridiplantae</taxon>
        <taxon>Streptophyta</taxon>
        <taxon>Embryophyta</taxon>
        <taxon>Tracheophyta</taxon>
        <taxon>Spermatophyta</taxon>
        <taxon>Magnoliopsida</taxon>
        <taxon>Liliopsida</taxon>
        <taxon>Poales</taxon>
        <taxon>Poaceae</taxon>
        <taxon>BOP clade</taxon>
        <taxon>Pooideae</taxon>
        <taxon>Poodae</taxon>
        <taxon>Poeae</taxon>
        <taxon>Poeae Chloroplast Group 1 (Aveneae type)</taxon>
        <taxon>Aveninae</taxon>
        <taxon>Avena</taxon>
    </lineage>
</organism>
<reference evidence="1" key="2">
    <citation type="submission" date="2025-09" db="UniProtKB">
        <authorList>
            <consortium name="EnsemblPlants"/>
        </authorList>
    </citation>
    <scope>IDENTIFICATION</scope>
</reference>
<dbReference type="EnsemblPlants" id="AVESA.00010b.r2.5CG0906640.1">
    <property type="protein sequence ID" value="AVESA.00010b.r2.5CG0906640.1.CDS"/>
    <property type="gene ID" value="AVESA.00010b.r2.5CG0906640"/>
</dbReference>
<sequence>MDFAAMKRRELQALCKRHGLVAGGTNADLVARLTATLSGSAGAAEEAVGVVVGKGCLKRSAPGASGGDLDAAKKVTFEGDTEAEVGVTGRGSRRSQVLSSPAVAKTRGRVKTGEAPPAAKGNGDERRRTRSQAGGHSADESGSGEAGADGKATGRGKAGEAPPASKGKGAVRRRTRSQAGGDSADESDSVEAGADALGRRSGRNTVSLGAGDGAERVAGAVSRKNSAKVEQEEVDVADVACRKHQLKRKSRENDIEDVDVSRQVGVSRRSTRSSSLLLEPDALSSPVEKKRGRKAADVKEKTCVEELPTEALYSGRTLRSGVVVATVPPIVSESNKSKREVQEVEPAVEKKVAEVEISRRTTRSSAVAGPLTAPTVIVKKRGRKTDDVHLDGGLDKKMENKRQSSRPTTRGSIHHLASNEEEASLEQVAAPSKGLPLRRSRRNPSEANLMLNSNTTSESSIAPTVGNGLKIAPPTMLNAAKDGVEDVVEKPDQHAGLKRSKLRNVSATVATNGGEIPFSDSSGKASAIDMQIEAPGPVRRSTRKSVVPSSLEHETNDMHENVEKKQTVTKPVGRSTCRSVAPDIVEKESKVLTKGMVPEAHVKRQTRKSVVPDMLEKGRKSVIKEIIPDARVKRSTRKPALPIVNSENNDHCEVASTENLQSDKSDELQKQPAIKQPVRRVTRKSAVPAMLEKDRKGVPDMLNNKNNDRTEMQSDQVVHLEKQLLVKEHVRRSTVKSVIPDMTEKESKGLHEELKPEVSARTPVCKSVVPNVVNKENKDHNEFDRREELSVKTRGAHTSLQIALQNDESLRRTTRQSSKLVLSPPQTKPTASKGRPAKRRRRASLQESMPAEEQKEDHTSDVIEVVTSSGLEIGVPPFTVEKTDLQDSQLNSERQGMVVVEPGLGHDKDNSGILEVELEGTVCTTEKRPSNLPILDCQRVGALSEEAGHSIENEAGRCSPNFEQSPTGLQFLYSQGISERSSTHNAIPCPENCVEVSDVHKDEVRVETVVSSKSDSDQGSGENSLRVEESGGCAFSSQQNNEQDGFSVSIYPKDLVASAQLDPSEDLDHVVRDAITKDLIRKEEEKDFIPSSDINVPHEVSTAHEPAENASGVGGDVFCISRSTPISDEVNSDSSRLESPDALDNCLASSNTETVQQDNKEECHLHNGVTHGIHVSGISEAAQVEVLKSGKMLLPDKETSASQDAQLNRKHEGDEFEEHSFSCVEDRSGKNNMSQLANEYVMDSCQEQELKLPHDPSADKSPKGYTTCQDEFVIGSGIGGTSVSIVKGNKVAMDAPGTPFCPQPFFSEESIGEPSENAAPAVHDRNGVDESKDIHVEYGVEKPPVPESVSDLDSSSDFSAVSKSEDCGYTSDQCNENEGLTKSCHEQDQMASQLDLLEAANCMKEQVFNNPEDVSDDEESKKPVHSADISFSCEKIDAPGLVKHASGIGDGLLSSSMLASTDDTDVHPSSNPNQFESTDFLDELKGCSSTEALHQGFEEQCDAPKEDHVTYGACLRDKVEADTAKDLENDVPPLPVEDRSNILEYLFLRESSKGSDMHRDLVLPNAENEDDSNTYCAELQVEKMVCSEADSSKGSDLNGDIVLPSSENEDDYVACDVEPKIEKMVSSEPDSHQGSHEDLTIVETIREYMFSSQLEHEKDEQIIAPLLAAETSALPDEQARAELQVEKMVCSEPDSSKGSDMHGDIVLPSAENEYDSVACHVELEDEKMVSLEPDSHPGSHEDLTIVEGIRDCMISSQLEHEKIEQVIAPLLGAETSALPDEQAHAGLQVEKMVCSEPDSSKGSDMHGDILLPSAENEDDSVACHVEPEVEKMVSSESVSHPGSHEDLTIVEGIRDCMISSQLEHEKNEQVIAPLLGAETSALPDQQPNPEVEAAEFEKCNLSGEDTVGQDAETLTSPDEPPNPELDEQPNPELDEQPNPELEVGEDSCGKIVTGYVKNNLLQLNEESRMDPIQEKELPTKSPEQSTIGQDAETAPSLDEQPNPELEVVESEEHNLSSEDTTDLPAPKSPVQSTIGQDAETFPSPNEQPYPELEAGDSEEHNLISEDTTDLPASKSPEQSTIGQDAETSPWPDEQPNPELDVGEFVEGNLIIEDTSGIFGTGYVNTKILQLHDDSHMNHIQGKELPIGQGAETSVLLDEQPNPELEGCDFEECNFSCEDTTGIFDTGYDNLFQLDDYSPMDPSQGEELPNYQHAPRSPKQSTIGQDENVTGSETSPVPDEKFDPELEGGEFKEHKHSCDEAASYIFSSGSVKNNTCHWDDKEEYNELNDQATATMLSSGLTKPTLVEGSESGTAALPDEQLISKLEDDKEQNLCFDTDSSNISATGLMENSRLLFSLPGDAHTETGYEHELPIGTPAAKSVGESAVCPDGSVPGSVGICQTSGRRRIDEEFSTKLLSFKISSAVKRSYIAMDSAITGQGDNVNPISLTESREEAPAASADHPAELNTTNLSVAEDSSRQGTTDGL</sequence>
<protein>
    <submittedName>
        <fullName evidence="1">Uncharacterized protein</fullName>
    </submittedName>
</protein>
<reference evidence="1" key="1">
    <citation type="submission" date="2021-05" db="EMBL/GenBank/DDBJ databases">
        <authorList>
            <person name="Scholz U."/>
            <person name="Mascher M."/>
            <person name="Fiebig A."/>
        </authorList>
    </citation>
    <scope>NUCLEOTIDE SEQUENCE [LARGE SCALE GENOMIC DNA]</scope>
</reference>
<dbReference type="Proteomes" id="UP001732700">
    <property type="component" value="Chromosome 5C"/>
</dbReference>
<keyword evidence="2" id="KW-1185">Reference proteome</keyword>
<proteinExistence type="predicted"/>
<evidence type="ECO:0000313" key="2">
    <source>
        <dbReference type="Proteomes" id="UP001732700"/>
    </source>
</evidence>
<name>A0ACD5Y813_AVESA</name>
<evidence type="ECO:0000313" key="1">
    <source>
        <dbReference type="EnsemblPlants" id="AVESA.00010b.r2.5CG0906640.1.CDS"/>
    </source>
</evidence>